<dbReference type="SUPFAM" id="SSF56784">
    <property type="entry name" value="HAD-like"/>
    <property type="match status" value="1"/>
</dbReference>
<dbReference type="SFLD" id="SFLDS00003">
    <property type="entry name" value="Haloacid_Dehalogenase"/>
    <property type="match status" value="1"/>
</dbReference>
<dbReference type="Gene3D" id="3.30.1240.10">
    <property type="match status" value="1"/>
</dbReference>
<dbReference type="InterPro" id="IPR006379">
    <property type="entry name" value="HAD-SF_hydro_IIB"/>
</dbReference>
<accession>A0ABN1JK27</accession>
<dbReference type="InterPro" id="IPR036412">
    <property type="entry name" value="HAD-like_sf"/>
</dbReference>
<evidence type="ECO:0000313" key="1">
    <source>
        <dbReference type="EMBL" id="GAA0740671.1"/>
    </source>
</evidence>
<dbReference type="InterPro" id="IPR000150">
    <property type="entry name" value="Cof"/>
</dbReference>
<reference evidence="1 2" key="1">
    <citation type="journal article" date="2019" name="Int. J. Syst. Evol. Microbiol.">
        <title>The Global Catalogue of Microorganisms (GCM) 10K type strain sequencing project: providing services to taxonomists for standard genome sequencing and annotation.</title>
        <authorList>
            <consortium name="The Broad Institute Genomics Platform"/>
            <consortium name="The Broad Institute Genome Sequencing Center for Infectious Disease"/>
            <person name="Wu L."/>
            <person name="Ma J."/>
        </authorList>
    </citation>
    <scope>NUCLEOTIDE SEQUENCE [LARGE SCALE GENOMIC DNA]</scope>
    <source>
        <strain evidence="1 2">JCM 1407</strain>
    </source>
</reference>
<dbReference type="SFLD" id="SFLDG01140">
    <property type="entry name" value="C2.B:_Phosphomannomutase_and_P"/>
    <property type="match status" value="1"/>
</dbReference>
<dbReference type="NCBIfam" id="TIGR01484">
    <property type="entry name" value="HAD-SF-IIB"/>
    <property type="match status" value="1"/>
</dbReference>
<gene>
    <name evidence="1" type="primary">yidA_2</name>
    <name evidence="1" type="ORF">GCM10008906_21000</name>
</gene>
<dbReference type="PANTHER" id="PTHR10000">
    <property type="entry name" value="PHOSPHOSERINE PHOSPHATASE"/>
    <property type="match status" value="1"/>
</dbReference>
<name>A0ABN1JK27_9CLOT</name>
<proteinExistence type="predicted"/>
<comment type="caution">
    <text evidence="1">The sequence shown here is derived from an EMBL/GenBank/DDBJ whole genome shotgun (WGS) entry which is preliminary data.</text>
</comment>
<sequence length="256" mass="29655">MKIKLLATDLDGTLLEHKNRIKSNSIKSIKKFKEDKNFLVISTGRHLGEIEFLKNEYGIEWDAAITLNGSVIVDKNKNILIKKYISREILQEIYDTYNKENIDIFFSTEKEVYKLSGSKEYTRNAKFIEEGKINRENIVSFNMNFTDSNKSIGQIDEIVKKIKDKYRYEIDVFRNTKYIDIAPIGCSKGNGVKYISEYFGINKTDVYCIGDSWNDASMFEIAAASATFHNVEEKLKSKVDMVVDEFNDFISKIIEY</sequence>
<dbReference type="PANTHER" id="PTHR10000:SF8">
    <property type="entry name" value="HAD SUPERFAMILY HYDROLASE-LIKE, TYPE 3"/>
    <property type="match status" value="1"/>
</dbReference>
<dbReference type="RefSeq" id="WP_343761471.1">
    <property type="nucleotide sequence ID" value="NZ_BAAACG010000009.1"/>
</dbReference>
<dbReference type="NCBIfam" id="TIGR00099">
    <property type="entry name" value="Cof-subfamily"/>
    <property type="match status" value="1"/>
</dbReference>
<dbReference type="InterPro" id="IPR023214">
    <property type="entry name" value="HAD_sf"/>
</dbReference>
<dbReference type="Gene3D" id="3.40.50.1000">
    <property type="entry name" value="HAD superfamily/HAD-like"/>
    <property type="match status" value="1"/>
</dbReference>
<dbReference type="Proteomes" id="UP001501510">
    <property type="component" value="Unassembled WGS sequence"/>
</dbReference>
<dbReference type="EMBL" id="BAAACG010000009">
    <property type="protein sequence ID" value="GAA0740671.1"/>
    <property type="molecule type" value="Genomic_DNA"/>
</dbReference>
<organism evidence="1 2">
    <name type="scientific">Clostridium oceanicum</name>
    <dbReference type="NCBI Taxonomy" id="1543"/>
    <lineage>
        <taxon>Bacteria</taxon>
        <taxon>Bacillati</taxon>
        <taxon>Bacillota</taxon>
        <taxon>Clostridia</taxon>
        <taxon>Eubacteriales</taxon>
        <taxon>Clostridiaceae</taxon>
        <taxon>Clostridium</taxon>
    </lineage>
</organism>
<evidence type="ECO:0000313" key="2">
    <source>
        <dbReference type="Proteomes" id="UP001501510"/>
    </source>
</evidence>
<protein>
    <submittedName>
        <fullName evidence="1">Sugar-phosphatase</fullName>
    </submittedName>
</protein>
<keyword evidence="2" id="KW-1185">Reference proteome</keyword>
<dbReference type="Pfam" id="PF08282">
    <property type="entry name" value="Hydrolase_3"/>
    <property type="match status" value="1"/>
</dbReference>